<evidence type="ECO:0000256" key="4">
    <source>
        <dbReference type="ARBA" id="ARBA00022490"/>
    </source>
</evidence>
<evidence type="ECO:0000256" key="3">
    <source>
        <dbReference type="ARBA" id="ARBA00019010"/>
    </source>
</evidence>
<keyword evidence="5" id="KW-0819">tRNA processing</keyword>
<comment type="subcellular location">
    <subcellularLocation>
        <location evidence="1">Cytoplasm</location>
    </subcellularLocation>
</comment>
<accession>A0A953JDF2</accession>
<evidence type="ECO:0000256" key="8">
    <source>
        <dbReference type="ARBA" id="ARBA00022840"/>
    </source>
</evidence>
<proteinExistence type="inferred from homology"/>
<evidence type="ECO:0000256" key="2">
    <source>
        <dbReference type="ARBA" id="ARBA00007599"/>
    </source>
</evidence>
<dbReference type="EMBL" id="JAIOIV010000082">
    <property type="protein sequence ID" value="MBZ0156654.1"/>
    <property type="molecule type" value="Genomic_DNA"/>
</dbReference>
<dbReference type="SUPFAM" id="SSF52540">
    <property type="entry name" value="P-loop containing nucleoside triphosphate hydrolases"/>
    <property type="match status" value="1"/>
</dbReference>
<gene>
    <name evidence="11" type="primary">tsaE</name>
    <name evidence="11" type="ORF">K8I29_10670</name>
</gene>
<dbReference type="AlphaFoldDB" id="A0A953JDF2"/>
<keyword evidence="6" id="KW-0479">Metal-binding</keyword>
<keyword evidence="4" id="KW-0963">Cytoplasm</keyword>
<dbReference type="PANTHER" id="PTHR33540:SF2">
    <property type="entry name" value="TRNA THREONYLCARBAMOYLADENOSINE BIOSYNTHESIS PROTEIN TSAE"/>
    <property type="match status" value="1"/>
</dbReference>
<reference evidence="11" key="1">
    <citation type="journal article" date="2021" name="bioRxiv">
        <title>Unraveling nitrogen, sulfur and carbon metabolic pathways and microbial community transcriptional responses to substrate deprivation and toxicity stresses in a bioreactor mimicking anoxic brackish coastal sediment conditions.</title>
        <authorList>
            <person name="Martins P.D."/>
            <person name="Echeveste M.J."/>
            <person name="Arshad A."/>
            <person name="Kurth J."/>
            <person name="Ouboter H."/>
            <person name="Jetten M.S.M."/>
            <person name="Welte C.U."/>
        </authorList>
    </citation>
    <scope>NUCLEOTIDE SEQUENCE</scope>
    <source>
        <strain evidence="11">MAG_39</strain>
    </source>
</reference>
<dbReference type="PANTHER" id="PTHR33540">
    <property type="entry name" value="TRNA THREONYLCARBAMOYLADENOSINE BIOSYNTHESIS PROTEIN TSAE"/>
    <property type="match status" value="1"/>
</dbReference>
<dbReference type="GO" id="GO:0046872">
    <property type="term" value="F:metal ion binding"/>
    <property type="evidence" value="ECO:0007669"/>
    <property type="project" value="UniProtKB-KW"/>
</dbReference>
<reference evidence="11" key="2">
    <citation type="submission" date="2021-08" db="EMBL/GenBank/DDBJ databases">
        <authorList>
            <person name="Dalcin Martins P."/>
        </authorList>
    </citation>
    <scope>NUCLEOTIDE SEQUENCE</scope>
    <source>
        <strain evidence="11">MAG_39</strain>
    </source>
</reference>
<keyword evidence="7" id="KW-0547">Nucleotide-binding</keyword>
<dbReference type="Pfam" id="PF02367">
    <property type="entry name" value="TsaE"/>
    <property type="match status" value="1"/>
</dbReference>
<protein>
    <recommendedName>
        <fullName evidence="3">tRNA threonylcarbamoyladenosine biosynthesis protein TsaE</fullName>
    </recommendedName>
    <alternativeName>
        <fullName evidence="10">t(6)A37 threonylcarbamoyladenosine biosynthesis protein TsaE</fullName>
    </alternativeName>
</protein>
<comment type="similarity">
    <text evidence="2">Belongs to the TsaE family.</text>
</comment>
<dbReference type="InterPro" id="IPR027417">
    <property type="entry name" value="P-loop_NTPase"/>
</dbReference>
<sequence>MRIITESPEETEAAGRALGRFLKEKKKTGAVFLFGDLGAGKTTFIKGIASAFGIPERDIGSASFVIAAEYETTPPFYHIDLYRMEGEEDSEALGIWEYIESGGVAVVEWSERLSSLPGGAVTVTLSYHNEHAREILVEGVPDSVFTEETRKSDRQGGA</sequence>
<evidence type="ECO:0000256" key="6">
    <source>
        <dbReference type="ARBA" id="ARBA00022723"/>
    </source>
</evidence>
<dbReference type="GO" id="GO:0005524">
    <property type="term" value="F:ATP binding"/>
    <property type="evidence" value="ECO:0007669"/>
    <property type="project" value="UniProtKB-KW"/>
</dbReference>
<evidence type="ECO:0000313" key="11">
    <source>
        <dbReference type="EMBL" id="MBZ0156654.1"/>
    </source>
</evidence>
<evidence type="ECO:0000256" key="5">
    <source>
        <dbReference type="ARBA" id="ARBA00022694"/>
    </source>
</evidence>
<evidence type="ECO:0000256" key="9">
    <source>
        <dbReference type="ARBA" id="ARBA00022842"/>
    </source>
</evidence>
<keyword evidence="9" id="KW-0460">Magnesium</keyword>
<dbReference type="Proteomes" id="UP000705867">
    <property type="component" value="Unassembled WGS sequence"/>
</dbReference>
<keyword evidence="8" id="KW-0067">ATP-binding</keyword>
<organism evidence="11 12">
    <name type="scientific">Candidatus Nitrobium versatile</name>
    <dbReference type="NCBI Taxonomy" id="2884831"/>
    <lineage>
        <taxon>Bacteria</taxon>
        <taxon>Pseudomonadati</taxon>
        <taxon>Nitrospirota</taxon>
        <taxon>Nitrospiria</taxon>
        <taxon>Nitrospirales</taxon>
        <taxon>Nitrospiraceae</taxon>
        <taxon>Candidatus Nitrobium</taxon>
    </lineage>
</organism>
<comment type="caution">
    <text evidence="11">The sequence shown here is derived from an EMBL/GenBank/DDBJ whole genome shotgun (WGS) entry which is preliminary data.</text>
</comment>
<dbReference type="NCBIfam" id="TIGR00150">
    <property type="entry name" value="T6A_YjeE"/>
    <property type="match status" value="1"/>
</dbReference>
<evidence type="ECO:0000256" key="10">
    <source>
        <dbReference type="ARBA" id="ARBA00032441"/>
    </source>
</evidence>
<dbReference type="InterPro" id="IPR003442">
    <property type="entry name" value="T6A_TsaE"/>
</dbReference>
<dbReference type="GO" id="GO:0005737">
    <property type="term" value="C:cytoplasm"/>
    <property type="evidence" value="ECO:0007669"/>
    <property type="project" value="UniProtKB-SubCell"/>
</dbReference>
<name>A0A953JDF2_9BACT</name>
<dbReference type="Gene3D" id="3.40.50.300">
    <property type="entry name" value="P-loop containing nucleotide triphosphate hydrolases"/>
    <property type="match status" value="1"/>
</dbReference>
<evidence type="ECO:0000313" key="12">
    <source>
        <dbReference type="Proteomes" id="UP000705867"/>
    </source>
</evidence>
<dbReference type="GO" id="GO:0002949">
    <property type="term" value="P:tRNA threonylcarbamoyladenosine modification"/>
    <property type="evidence" value="ECO:0007669"/>
    <property type="project" value="InterPro"/>
</dbReference>
<evidence type="ECO:0000256" key="7">
    <source>
        <dbReference type="ARBA" id="ARBA00022741"/>
    </source>
</evidence>
<evidence type="ECO:0000256" key="1">
    <source>
        <dbReference type="ARBA" id="ARBA00004496"/>
    </source>
</evidence>